<dbReference type="Gene3D" id="3.40.190.10">
    <property type="entry name" value="Periplasmic binding protein-like II"/>
    <property type="match status" value="2"/>
</dbReference>
<feature type="chain" id="PRO_5032858710" evidence="2">
    <location>
        <begin position="27"/>
        <end position="346"/>
    </location>
</feature>
<sequence>MVGRWRKPVAGMVLALAALSAAPAMAQNKTLTISWWGFNGDKLEEIILKPFRAQCGCDLVFETGNNADRLNKIKIRGGGGVDVVYLTDSYSQLGIQEGLFQPVDRAKVPNINGIYDIAKEPQGKFGPAYTVGRVGIIYDSAKVSTPITSWNDLWRDDLKRRVSLPGITTTAGPMTVLVAAGKAGVDPYKDESAAFKALEQLKPNVVKNYNTGSELVNLFSTGEVSVAMAQDFTLTQIQAAVPTVRWAELKEGDYATLNTVNIAKGAANPELAHQFINFILDPKIQQTLAERGVDAPVATAVQLTPEQASRWTYGQKMISSLRRLDYEKMNAAKTDWLDAWSEVFGK</sequence>
<protein>
    <submittedName>
        <fullName evidence="3">ABC transporter substrate-binding protein</fullName>
    </submittedName>
</protein>
<gene>
    <name evidence="3" type="ORF">H0S73_12580</name>
</gene>
<dbReference type="Pfam" id="PF13343">
    <property type="entry name" value="SBP_bac_6"/>
    <property type="match status" value="1"/>
</dbReference>
<dbReference type="GO" id="GO:0015888">
    <property type="term" value="P:thiamine transport"/>
    <property type="evidence" value="ECO:0007669"/>
    <property type="project" value="TreeGrafter"/>
</dbReference>
<dbReference type="GO" id="GO:0030288">
    <property type="term" value="C:outer membrane-bounded periplasmic space"/>
    <property type="evidence" value="ECO:0007669"/>
    <property type="project" value="TreeGrafter"/>
</dbReference>
<comment type="caution">
    <text evidence="3">The sequence shown here is derived from an EMBL/GenBank/DDBJ whole genome shotgun (WGS) entry which is preliminary data.</text>
</comment>
<dbReference type="EMBL" id="JACDXJ010000001">
    <property type="protein sequence ID" value="MBA1156962.1"/>
    <property type="molecule type" value="Genomic_DNA"/>
</dbReference>
<dbReference type="SUPFAM" id="SSF53850">
    <property type="entry name" value="Periplasmic binding protein-like II"/>
    <property type="match status" value="1"/>
</dbReference>
<proteinExistence type="predicted"/>
<name>A0A838BPX5_9HYPH</name>
<dbReference type="PANTHER" id="PTHR30006:SF2">
    <property type="entry name" value="ABC TRANSPORTER SUBSTRATE-BINDING PROTEIN"/>
    <property type="match status" value="1"/>
</dbReference>
<keyword evidence="1 2" id="KW-0732">Signal</keyword>
<dbReference type="Proteomes" id="UP000572984">
    <property type="component" value="Unassembled WGS sequence"/>
</dbReference>
<accession>A0A838BPX5</accession>
<dbReference type="AlphaFoldDB" id="A0A838BPX5"/>
<dbReference type="PANTHER" id="PTHR30006">
    <property type="entry name" value="THIAMINE-BINDING PERIPLASMIC PROTEIN-RELATED"/>
    <property type="match status" value="1"/>
</dbReference>
<reference evidence="3 4" key="1">
    <citation type="submission" date="2020-07" db="EMBL/GenBank/DDBJ databases">
        <title>Draft genome and description of Microvirga mediterraneensis Marseille-Q2068 sp. nov.</title>
        <authorList>
            <person name="Boxberger M."/>
        </authorList>
    </citation>
    <scope>NUCLEOTIDE SEQUENCE [LARGE SCALE GENOMIC DNA]</scope>
    <source>
        <strain evidence="3 4">Marseille-Q2068</strain>
    </source>
</reference>
<dbReference type="RefSeq" id="WP_181052483.1">
    <property type="nucleotide sequence ID" value="NZ_JACDXJ010000001.1"/>
</dbReference>
<evidence type="ECO:0000256" key="1">
    <source>
        <dbReference type="ARBA" id="ARBA00022729"/>
    </source>
</evidence>
<keyword evidence="4" id="KW-1185">Reference proteome</keyword>
<feature type="signal peptide" evidence="2">
    <location>
        <begin position="1"/>
        <end position="26"/>
    </location>
</feature>
<evidence type="ECO:0000313" key="3">
    <source>
        <dbReference type="EMBL" id="MBA1156962.1"/>
    </source>
</evidence>
<evidence type="ECO:0000313" key="4">
    <source>
        <dbReference type="Proteomes" id="UP000572984"/>
    </source>
</evidence>
<organism evidence="3 4">
    <name type="scientific">Microvirga mediterraneensis</name>
    <dbReference type="NCBI Taxonomy" id="2754695"/>
    <lineage>
        <taxon>Bacteria</taxon>
        <taxon>Pseudomonadati</taxon>
        <taxon>Pseudomonadota</taxon>
        <taxon>Alphaproteobacteria</taxon>
        <taxon>Hyphomicrobiales</taxon>
        <taxon>Methylobacteriaceae</taxon>
        <taxon>Microvirga</taxon>
    </lineage>
</organism>
<dbReference type="GO" id="GO:0030975">
    <property type="term" value="F:thiamine binding"/>
    <property type="evidence" value="ECO:0007669"/>
    <property type="project" value="TreeGrafter"/>
</dbReference>
<dbReference type="GO" id="GO:0030976">
    <property type="term" value="F:thiamine pyrophosphate binding"/>
    <property type="evidence" value="ECO:0007669"/>
    <property type="project" value="TreeGrafter"/>
</dbReference>
<dbReference type="CDD" id="cd13589">
    <property type="entry name" value="PBP2_polyamine_RpCGA009"/>
    <property type="match status" value="1"/>
</dbReference>
<evidence type="ECO:0000256" key="2">
    <source>
        <dbReference type="SAM" id="SignalP"/>
    </source>
</evidence>